<dbReference type="PANTHER" id="PTHR11741:SF0">
    <property type="entry name" value="ELONGATION FACTOR TS, MITOCHONDRIAL"/>
    <property type="match status" value="1"/>
</dbReference>
<dbReference type="Gene3D" id="1.10.286.20">
    <property type="match status" value="1"/>
</dbReference>
<dbReference type="GO" id="GO:0003746">
    <property type="term" value="F:translation elongation factor activity"/>
    <property type="evidence" value="ECO:0007669"/>
    <property type="project" value="UniProtKB-KW"/>
</dbReference>
<evidence type="ECO:0000259" key="9">
    <source>
        <dbReference type="Pfam" id="PF00889"/>
    </source>
</evidence>
<evidence type="ECO:0000256" key="6">
    <source>
        <dbReference type="HAMAP-Rule" id="MF_00050"/>
    </source>
</evidence>
<comment type="similarity">
    <text evidence="1 6 7">Belongs to the EF-Ts family.</text>
</comment>
<dbReference type="Pfam" id="PF00889">
    <property type="entry name" value="EF_TS"/>
    <property type="match status" value="1"/>
</dbReference>
<dbReference type="PROSITE" id="PS01126">
    <property type="entry name" value="EF_TS_1"/>
    <property type="match status" value="1"/>
</dbReference>
<evidence type="ECO:0000256" key="7">
    <source>
        <dbReference type="RuleBase" id="RU000642"/>
    </source>
</evidence>
<protein>
    <recommendedName>
        <fullName evidence="2 6">Elongation factor Ts</fullName>
        <shortName evidence="6">EF-Ts</shortName>
    </recommendedName>
</protein>
<evidence type="ECO:0000256" key="2">
    <source>
        <dbReference type="ARBA" id="ARBA00016956"/>
    </source>
</evidence>
<feature type="domain" description="Translation elongation factor EFTs/EF1B dimerisation" evidence="9">
    <location>
        <begin position="72"/>
        <end position="295"/>
    </location>
</feature>
<comment type="subcellular location">
    <subcellularLocation>
        <location evidence="6 8">Cytoplasm</location>
    </subcellularLocation>
</comment>
<reference evidence="11" key="1">
    <citation type="journal article" date="2019" name="Int. J. Syst. Evol. Microbiol.">
        <title>The Global Catalogue of Microorganisms (GCM) 10K type strain sequencing project: providing services to taxonomists for standard genome sequencing and annotation.</title>
        <authorList>
            <consortium name="The Broad Institute Genomics Platform"/>
            <consortium name="The Broad Institute Genome Sequencing Center for Infectious Disease"/>
            <person name="Wu L."/>
            <person name="Ma J."/>
        </authorList>
    </citation>
    <scope>NUCLEOTIDE SEQUENCE [LARGE SCALE GENOMIC DNA]</scope>
    <source>
        <strain evidence="11">CCUG 46385</strain>
    </source>
</reference>
<dbReference type="RefSeq" id="WP_379787912.1">
    <property type="nucleotide sequence ID" value="NZ_JBHSHL010000014.1"/>
</dbReference>
<evidence type="ECO:0000256" key="3">
    <source>
        <dbReference type="ARBA" id="ARBA00022768"/>
    </source>
</evidence>
<dbReference type="PANTHER" id="PTHR11741">
    <property type="entry name" value="ELONGATION FACTOR TS"/>
    <property type="match status" value="1"/>
</dbReference>
<feature type="region of interest" description="Involved in Mg(2+) ion dislocation from EF-Tu" evidence="6">
    <location>
        <begin position="81"/>
        <end position="84"/>
    </location>
</feature>
<evidence type="ECO:0000256" key="1">
    <source>
        <dbReference type="ARBA" id="ARBA00005532"/>
    </source>
</evidence>
<keyword evidence="6" id="KW-0963">Cytoplasm</keyword>
<proteinExistence type="inferred from homology"/>
<accession>A0ABV9QL68</accession>
<dbReference type="Gene3D" id="1.10.8.10">
    <property type="entry name" value="DNA helicase RuvA subunit, C-terminal domain"/>
    <property type="match status" value="1"/>
</dbReference>
<evidence type="ECO:0000256" key="5">
    <source>
        <dbReference type="ARBA" id="ARBA00025453"/>
    </source>
</evidence>
<dbReference type="Proteomes" id="UP001595916">
    <property type="component" value="Unassembled WGS sequence"/>
</dbReference>
<organism evidence="10 11">
    <name type="scientific">Filifactor villosus</name>
    <dbReference type="NCBI Taxonomy" id="29374"/>
    <lineage>
        <taxon>Bacteria</taxon>
        <taxon>Bacillati</taxon>
        <taxon>Bacillota</taxon>
        <taxon>Clostridia</taxon>
        <taxon>Peptostreptococcales</taxon>
        <taxon>Filifactoraceae</taxon>
        <taxon>Filifactor</taxon>
    </lineage>
</organism>
<keyword evidence="4 6" id="KW-0648">Protein biosynthesis</keyword>
<dbReference type="SUPFAM" id="SSF46934">
    <property type="entry name" value="UBA-like"/>
    <property type="match status" value="1"/>
</dbReference>
<dbReference type="HAMAP" id="MF_00050">
    <property type="entry name" value="EF_Ts"/>
    <property type="match status" value="1"/>
</dbReference>
<gene>
    <name evidence="6 10" type="primary">tsf</name>
    <name evidence="10" type="ORF">ACFO4R_04855</name>
</gene>
<comment type="caution">
    <text evidence="10">The sequence shown here is derived from an EMBL/GenBank/DDBJ whole genome shotgun (WGS) entry which is preliminary data.</text>
</comment>
<dbReference type="InterPro" id="IPR036402">
    <property type="entry name" value="EF-Ts_dimer_sf"/>
</dbReference>
<dbReference type="InterPro" id="IPR009060">
    <property type="entry name" value="UBA-like_sf"/>
</dbReference>
<sequence>MEITASMVKELREQTQAGMMDCKKALVEAEGDMAKAVDILREKGLSKAAKKAGRIAAEGLVALVVSDDHKVGAIVEVNSETDFVAKNEEFKTFVSEVANFTLKTKPADMDALKAAAFEEDKSLETVLNEKISKIGENMSIRRFAVEEQEKGAVVGYVHGAGKIAVLVNLASEASADQLQELGKDIAMQVASMNPKYISSDDVDADYIAHEKEILMAQAINENEEEAAKGKKKKPVEIIEKMVVGRLQKELKEVCLLEQVFVKNSDFTVGQVVKNVAKEVGNDISVVSIVRFEVGEGLEKKEENFAEEVAKQMGN</sequence>
<dbReference type="InterPro" id="IPR018101">
    <property type="entry name" value="Transl_elong_Ts_CS"/>
</dbReference>
<dbReference type="Gene3D" id="3.30.479.20">
    <property type="entry name" value="Elongation factor Ts, dimerisation domain"/>
    <property type="match status" value="2"/>
</dbReference>
<dbReference type="InterPro" id="IPR001816">
    <property type="entry name" value="Transl_elong_EFTs/EF1B"/>
</dbReference>
<evidence type="ECO:0000313" key="10">
    <source>
        <dbReference type="EMBL" id="MFC4804406.1"/>
    </source>
</evidence>
<dbReference type="PROSITE" id="PS01127">
    <property type="entry name" value="EF_TS_2"/>
    <property type="match status" value="1"/>
</dbReference>
<evidence type="ECO:0000256" key="4">
    <source>
        <dbReference type="ARBA" id="ARBA00022917"/>
    </source>
</evidence>
<keyword evidence="11" id="KW-1185">Reference proteome</keyword>
<name>A0ABV9QL68_9FIRM</name>
<dbReference type="SUPFAM" id="SSF54713">
    <property type="entry name" value="Elongation factor Ts (EF-Ts), dimerisation domain"/>
    <property type="match status" value="2"/>
</dbReference>
<evidence type="ECO:0000313" key="11">
    <source>
        <dbReference type="Proteomes" id="UP001595916"/>
    </source>
</evidence>
<keyword evidence="3 6" id="KW-0251">Elongation factor</keyword>
<dbReference type="InterPro" id="IPR014039">
    <property type="entry name" value="Transl_elong_EFTs/EF1B_dimer"/>
</dbReference>
<dbReference type="EMBL" id="JBHSHL010000014">
    <property type="protein sequence ID" value="MFC4804406.1"/>
    <property type="molecule type" value="Genomic_DNA"/>
</dbReference>
<dbReference type="CDD" id="cd14275">
    <property type="entry name" value="UBA_EF-Ts"/>
    <property type="match status" value="1"/>
</dbReference>
<dbReference type="NCBIfam" id="TIGR00116">
    <property type="entry name" value="tsf"/>
    <property type="match status" value="1"/>
</dbReference>
<evidence type="ECO:0000256" key="8">
    <source>
        <dbReference type="RuleBase" id="RU000643"/>
    </source>
</evidence>
<comment type="function">
    <text evidence="5 6 7">Associates with the EF-Tu.GDP complex and induces the exchange of GDP to GTP. It remains bound to the aminoacyl-tRNA.EF-Tu.GTP complex up to the GTP hydrolysis stage on the ribosome.</text>
</comment>